<evidence type="ECO:0000313" key="10">
    <source>
        <dbReference type="Proteomes" id="UP000030689"/>
    </source>
</evidence>
<gene>
    <name evidence="9" type="ORF">EUTSA_v10012829mg</name>
</gene>
<evidence type="ECO:0000259" key="8">
    <source>
        <dbReference type="PROSITE" id="PS50811"/>
    </source>
</evidence>
<feature type="region of interest" description="Disordered" evidence="7">
    <location>
        <begin position="46"/>
        <end position="70"/>
    </location>
</feature>
<accession>V4LSF0</accession>
<feature type="compositionally biased region" description="Gly residues" evidence="7">
    <location>
        <begin position="445"/>
        <end position="455"/>
    </location>
</feature>
<feature type="compositionally biased region" description="Polar residues" evidence="7">
    <location>
        <begin position="221"/>
        <end position="238"/>
    </location>
</feature>
<dbReference type="PANTHER" id="PTHR31221:SF318">
    <property type="entry name" value="WRKY TRANSCRIPTION FACTOR 2-RELATED"/>
    <property type="match status" value="1"/>
</dbReference>
<feature type="compositionally biased region" description="Basic and acidic residues" evidence="7">
    <location>
        <begin position="209"/>
        <end position="219"/>
    </location>
</feature>
<evidence type="ECO:0000256" key="5">
    <source>
        <dbReference type="ARBA" id="ARBA00023163"/>
    </source>
</evidence>
<protein>
    <recommendedName>
        <fullName evidence="8">WRKY domain-containing protein</fullName>
    </recommendedName>
</protein>
<evidence type="ECO:0000256" key="6">
    <source>
        <dbReference type="ARBA" id="ARBA00023242"/>
    </source>
</evidence>
<dbReference type="GO" id="GO:0030010">
    <property type="term" value="P:establishment of cell polarity"/>
    <property type="evidence" value="ECO:0007669"/>
    <property type="project" value="EnsemblPlants"/>
</dbReference>
<evidence type="ECO:0000313" key="9">
    <source>
        <dbReference type="EMBL" id="ESQ42808.1"/>
    </source>
</evidence>
<keyword evidence="5" id="KW-0804">Transcription</keyword>
<keyword evidence="6" id="KW-0539">Nucleus</keyword>
<evidence type="ECO:0000256" key="4">
    <source>
        <dbReference type="ARBA" id="ARBA00023125"/>
    </source>
</evidence>
<reference evidence="9 10" key="1">
    <citation type="journal article" date="2013" name="Front. Plant Sci.">
        <title>The Reference Genome of the Halophytic Plant Eutrema salsugineum.</title>
        <authorList>
            <person name="Yang R."/>
            <person name="Jarvis D.E."/>
            <person name="Chen H."/>
            <person name="Beilstein M.A."/>
            <person name="Grimwood J."/>
            <person name="Jenkins J."/>
            <person name="Shu S."/>
            <person name="Prochnik S."/>
            <person name="Xin M."/>
            <person name="Ma C."/>
            <person name="Schmutz J."/>
            <person name="Wing R.A."/>
            <person name="Mitchell-Olds T."/>
            <person name="Schumaker K.S."/>
            <person name="Wang X."/>
        </authorList>
    </citation>
    <scope>NUCLEOTIDE SEQUENCE [LARGE SCALE GENOMIC DNA]</scope>
</reference>
<dbReference type="eggNOG" id="ENOG502QU86">
    <property type="taxonomic scope" value="Eukaryota"/>
</dbReference>
<evidence type="ECO:0000256" key="1">
    <source>
        <dbReference type="ARBA" id="ARBA00004123"/>
    </source>
</evidence>
<dbReference type="AlphaFoldDB" id="V4LSF0"/>
<feature type="region of interest" description="Disordered" evidence="7">
    <location>
        <begin position="201"/>
        <end position="283"/>
    </location>
</feature>
<dbReference type="Pfam" id="PF03106">
    <property type="entry name" value="WRKY"/>
    <property type="match status" value="2"/>
</dbReference>
<feature type="compositionally biased region" description="Polar residues" evidence="7">
    <location>
        <begin position="58"/>
        <end position="70"/>
    </location>
</feature>
<feature type="region of interest" description="Disordered" evidence="7">
    <location>
        <begin position="328"/>
        <end position="410"/>
    </location>
</feature>
<dbReference type="FunFam" id="2.20.25.80:FF:000006">
    <property type="entry name" value="WRKY transcription factor"/>
    <property type="match status" value="1"/>
</dbReference>
<evidence type="ECO:0000256" key="7">
    <source>
        <dbReference type="SAM" id="MobiDB-lite"/>
    </source>
</evidence>
<dbReference type="GO" id="GO:0000976">
    <property type="term" value="F:transcription cis-regulatory region binding"/>
    <property type="evidence" value="ECO:0007669"/>
    <property type="project" value="EnsemblPlants"/>
</dbReference>
<comment type="subcellular location">
    <subcellularLocation>
        <location evidence="1">Nucleus</location>
    </subcellularLocation>
</comment>
<evidence type="ECO:0000256" key="3">
    <source>
        <dbReference type="ARBA" id="ARBA00023015"/>
    </source>
</evidence>
<feature type="region of interest" description="Disordered" evidence="7">
    <location>
        <begin position="425"/>
        <end position="464"/>
    </location>
</feature>
<dbReference type="EMBL" id="KI517464">
    <property type="protein sequence ID" value="ESQ42808.1"/>
    <property type="molecule type" value="Genomic_DNA"/>
</dbReference>
<dbReference type="STRING" id="72664.V4LSF0"/>
<dbReference type="InterPro" id="IPR003657">
    <property type="entry name" value="WRKY_dom"/>
</dbReference>
<keyword evidence="2" id="KW-0677">Repeat</keyword>
<proteinExistence type="predicted"/>
<dbReference type="InterPro" id="IPR044810">
    <property type="entry name" value="WRKY_plant"/>
</dbReference>
<dbReference type="GO" id="GO:0009555">
    <property type="term" value="P:pollen development"/>
    <property type="evidence" value="ECO:0007669"/>
    <property type="project" value="EnsemblPlants"/>
</dbReference>
<dbReference type="Gene3D" id="2.20.25.80">
    <property type="entry name" value="WRKY domain"/>
    <property type="match status" value="2"/>
</dbReference>
<name>V4LSF0_EUTSA</name>
<dbReference type="GO" id="GO:0009942">
    <property type="term" value="P:longitudinal axis specification"/>
    <property type="evidence" value="ECO:0007669"/>
    <property type="project" value="EnsemblPlants"/>
</dbReference>
<dbReference type="SUPFAM" id="SSF118290">
    <property type="entry name" value="WRKY DNA-binding domain"/>
    <property type="match status" value="2"/>
</dbReference>
<keyword evidence="10" id="KW-1185">Reference proteome</keyword>
<feature type="compositionally biased region" description="Gly residues" evidence="7">
    <location>
        <begin position="564"/>
        <end position="574"/>
    </location>
</feature>
<dbReference type="PROSITE" id="PS50811">
    <property type="entry name" value="WRKY"/>
    <property type="match status" value="2"/>
</dbReference>
<dbReference type="GO" id="GO:0003700">
    <property type="term" value="F:DNA-binding transcription factor activity"/>
    <property type="evidence" value="ECO:0007669"/>
    <property type="project" value="InterPro"/>
</dbReference>
<dbReference type="Gramene" id="ESQ42808">
    <property type="protein sequence ID" value="ESQ42808"/>
    <property type="gene ID" value="EUTSA_v10012829mg"/>
</dbReference>
<feature type="compositionally biased region" description="Polar residues" evidence="7">
    <location>
        <begin position="374"/>
        <end position="387"/>
    </location>
</feature>
<dbReference type="PANTHER" id="PTHR31221">
    <property type="entry name" value="WRKY TRANSCRIPTION FACTOR PROTEIN 1-RELATED"/>
    <property type="match status" value="1"/>
</dbReference>
<keyword evidence="4" id="KW-0238">DNA-binding</keyword>
<sequence>MAGFDENVAVMGEWVPRSPSPGTLFSSAIGQEKSSKRVLERELSLNHGQVTGLEEDTTGNNNNKDSSQTNVLRGGLSERIAARAGFNAPRLNTENIRTNTDFSIDSSLRSPCLTISSPGLSPATLLESPVFLSNPLAQPSPTTGKFPFLPGVNSNSFSSAAASDKAKDEFFDDIGASFTFHPISRSSSSFFQGTTEMMPVDYGNYNNESSHHSPEEDVKPVSQNMESSNLYGIETEQSGQKRKKSDATTNTGLETVDHQEEAEGEEQRRGDSMVGGAPAEDGYNWRKYGQKLVKGSEYPRSYYKCTNPNCQVKKKVERSREGHITEIIYKGAHNHSKPPPNRRSGVQVDGTEQAEQQQQQQQQQQRDNTAMWVNCNNTNQQGGSNENNMEERSEYGNQSGSIQAQTGGQYESGDAAVVVVDASSTFSNDEDEDDRGTHGSVSLGYDGGGGVGGGGEGDESESKRRKLEAYAAEMSGATRAIREPRVVVQTTSDVDILDDGYRWRKYGQKVVKGNPNPRSYYKCTAPGCTVRKHVERASHDLKSVITTYEGKHNHDVPAARNSSHGGGSGGGNGNSGVSAAQTHQHYHNGHHSEPPRGRFDRQLTATNQSPYGRPFSFQPHLGPPSGFSFGLGQTGLANLSMPGLAFGQGKLPVLPHPYLTQPVGMSEAMMQRGMEPKVEPVSETGQSVYNQIMSRLPQI</sequence>
<evidence type="ECO:0000256" key="2">
    <source>
        <dbReference type="ARBA" id="ARBA00022737"/>
    </source>
</evidence>
<feature type="compositionally biased region" description="Basic and acidic residues" evidence="7">
    <location>
        <begin position="590"/>
        <end position="601"/>
    </location>
</feature>
<feature type="compositionally biased region" description="Polar residues" evidence="7">
    <location>
        <begin position="395"/>
        <end position="409"/>
    </location>
</feature>
<keyword evidence="3" id="KW-0805">Transcription regulation</keyword>
<feature type="region of interest" description="Disordered" evidence="7">
    <location>
        <begin position="549"/>
        <end position="601"/>
    </location>
</feature>
<dbReference type="InterPro" id="IPR036576">
    <property type="entry name" value="WRKY_dom_sf"/>
</dbReference>
<dbReference type="GO" id="GO:0005634">
    <property type="term" value="C:nucleus"/>
    <property type="evidence" value="ECO:0007669"/>
    <property type="project" value="UniProtKB-SubCell"/>
</dbReference>
<dbReference type="SMART" id="SM00774">
    <property type="entry name" value="WRKY"/>
    <property type="match status" value="2"/>
</dbReference>
<feature type="compositionally biased region" description="Basic and acidic residues" evidence="7">
    <location>
        <begin position="255"/>
        <end position="271"/>
    </location>
</feature>
<dbReference type="KEGG" id="eus:EUTSA_v10012829mg"/>
<feature type="domain" description="WRKY" evidence="8">
    <location>
        <begin position="492"/>
        <end position="557"/>
    </location>
</feature>
<dbReference type="OrthoDB" id="1923003at2759"/>
<feature type="compositionally biased region" description="Low complexity" evidence="7">
    <location>
        <begin position="356"/>
        <end position="365"/>
    </location>
</feature>
<dbReference type="Proteomes" id="UP000030689">
    <property type="component" value="Unassembled WGS sequence"/>
</dbReference>
<dbReference type="OMA" id="MGEWVPR"/>
<organism evidence="9 10">
    <name type="scientific">Eutrema salsugineum</name>
    <name type="common">Saltwater cress</name>
    <name type="synonym">Sisymbrium salsugineum</name>
    <dbReference type="NCBI Taxonomy" id="72664"/>
    <lineage>
        <taxon>Eukaryota</taxon>
        <taxon>Viridiplantae</taxon>
        <taxon>Streptophyta</taxon>
        <taxon>Embryophyta</taxon>
        <taxon>Tracheophyta</taxon>
        <taxon>Spermatophyta</taxon>
        <taxon>Magnoliopsida</taxon>
        <taxon>eudicotyledons</taxon>
        <taxon>Gunneridae</taxon>
        <taxon>Pentapetalae</taxon>
        <taxon>rosids</taxon>
        <taxon>malvids</taxon>
        <taxon>Brassicales</taxon>
        <taxon>Brassicaceae</taxon>
        <taxon>Eutremeae</taxon>
        <taxon>Eutrema</taxon>
    </lineage>
</organism>
<dbReference type="FunFam" id="2.20.25.80:FF:000001">
    <property type="entry name" value="WRKY transcription factor 33"/>
    <property type="match status" value="1"/>
</dbReference>
<feature type="domain" description="WRKY" evidence="8">
    <location>
        <begin position="280"/>
        <end position="338"/>
    </location>
</feature>